<name>A0A0K1PP30_9BACT</name>
<reference evidence="2 3" key="1">
    <citation type="submission" date="2015-08" db="EMBL/GenBank/DDBJ databases">
        <authorList>
            <person name="Babu N.S."/>
            <person name="Beckwith C.J."/>
            <person name="Beseler K.G."/>
            <person name="Brison A."/>
            <person name="Carone J.V."/>
            <person name="Caskin T.P."/>
            <person name="Diamond M."/>
            <person name="Durham M.E."/>
            <person name="Foxe J.M."/>
            <person name="Go M."/>
            <person name="Henderson B.A."/>
            <person name="Jones I.B."/>
            <person name="McGettigan J.A."/>
            <person name="Micheletti S.J."/>
            <person name="Nasrallah M.E."/>
            <person name="Ortiz D."/>
            <person name="Piller C.R."/>
            <person name="Privatt S.R."/>
            <person name="Schneider S.L."/>
            <person name="Sharp S."/>
            <person name="Smith T.C."/>
            <person name="Stanton J.D."/>
            <person name="Ullery H.E."/>
            <person name="Wilson R.J."/>
            <person name="Serrano M.G."/>
            <person name="Buck G."/>
            <person name="Lee V."/>
            <person name="Wang Y."/>
            <person name="Carvalho R."/>
            <person name="Voegtly L."/>
            <person name="Shi R."/>
            <person name="Duckworth R."/>
            <person name="Johnson A."/>
            <person name="Loviza R."/>
            <person name="Walstead R."/>
            <person name="Shah Z."/>
            <person name="Kiflezghi M."/>
            <person name="Wade K."/>
            <person name="Ball S.L."/>
            <person name="Bradley K.W."/>
            <person name="Asai D.J."/>
            <person name="Bowman C.A."/>
            <person name="Russell D.A."/>
            <person name="Pope W.H."/>
            <person name="Jacobs-Sera D."/>
            <person name="Hendrix R.W."/>
            <person name="Hatfull G.F."/>
        </authorList>
    </citation>
    <scope>NUCLEOTIDE SEQUENCE [LARGE SCALE GENOMIC DNA]</scope>
    <source>
        <strain evidence="2 3">DSM 27648</strain>
    </source>
</reference>
<dbReference type="KEGG" id="llu:AKJ09_01926"/>
<dbReference type="PANTHER" id="PTHR39081">
    <property type="entry name" value="MUT7-C DOMAIN-CONTAINING PROTEIN"/>
    <property type="match status" value="1"/>
</dbReference>
<evidence type="ECO:0000313" key="3">
    <source>
        <dbReference type="Proteomes" id="UP000064967"/>
    </source>
</evidence>
<dbReference type="RefSeq" id="WP_146646739.1">
    <property type="nucleotide sequence ID" value="NZ_CP012333.1"/>
</dbReference>
<dbReference type="EMBL" id="CP012333">
    <property type="protein sequence ID" value="AKU95262.1"/>
    <property type="molecule type" value="Genomic_DNA"/>
</dbReference>
<evidence type="ECO:0000313" key="2">
    <source>
        <dbReference type="EMBL" id="AKU95262.1"/>
    </source>
</evidence>
<evidence type="ECO:0000259" key="1">
    <source>
        <dbReference type="Pfam" id="PF01927"/>
    </source>
</evidence>
<feature type="domain" description="Mut7-C RNAse" evidence="1">
    <location>
        <begin position="4"/>
        <end position="146"/>
    </location>
</feature>
<organism evidence="2 3">
    <name type="scientific">Labilithrix luteola</name>
    <dbReference type="NCBI Taxonomy" id="1391654"/>
    <lineage>
        <taxon>Bacteria</taxon>
        <taxon>Pseudomonadati</taxon>
        <taxon>Myxococcota</taxon>
        <taxon>Polyangia</taxon>
        <taxon>Polyangiales</taxon>
        <taxon>Labilitrichaceae</taxon>
        <taxon>Labilithrix</taxon>
    </lineage>
</organism>
<dbReference type="InterPro" id="IPR002782">
    <property type="entry name" value="Mut7-C_RNAse_dom"/>
</dbReference>
<gene>
    <name evidence="2" type="ORF">AKJ09_01926</name>
</gene>
<protein>
    <recommendedName>
        <fullName evidence="1">Mut7-C RNAse domain-containing protein</fullName>
    </recommendedName>
</protein>
<dbReference type="OrthoDB" id="9797655at2"/>
<proteinExistence type="predicted"/>
<dbReference type="Proteomes" id="UP000064967">
    <property type="component" value="Chromosome"/>
</dbReference>
<sequence length="154" mass="16864">MAARFFCDAMLGGLSRWLRAAGYDAAFVHGIDDGVLVRRAGEEARIVLTSDAGIFERNVVKSGTVRAVWVPRATPPVDQLAHVFKELGLAAREARCMACGGELRETPKDDVAHLAPPRSFAAYDRFWTCASCSKLYWRGTHWARIVGSLEAVGL</sequence>
<dbReference type="AlphaFoldDB" id="A0A0K1PP30"/>
<keyword evidence="3" id="KW-1185">Reference proteome</keyword>
<accession>A0A0K1PP30</accession>
<dbReference type="STRING" id="1391654.AKJ09_01926"/>
<dbReference type="PANTHER" id="PTHR39081:SF1">
    <property type="entry name" value="MUT7-C RNASE DOMAIN-CONTAINING PROTEIN"/>
    <property type="match status" value="1"/>
</dbReference>
<dbReference type="Pfam" id="PF01927">
    <property type="entry name" value="Mut7-C"/>
    <property type="match status" value="1"/>
</dbReference>